<dbReference type="InParanoid" id="A0A1Y1U9W5"/>
<proteinExistence type="predicted"/>
<comment type="caution">
    <text evidence="3">The sequence shown here is derived from an EMBL/GenBank/DDBJ whole genome shotgun (WGS) entry which is preliminary data.</text>
</comment>
<organism evidence="3 4">
    <name type="scientific">Kockovaella imperatae</name>
    <dbReference type="NCBI Taxonomy" id="4999"/>
    <lineage>
        <taxon>Eukaryota</taxon>
        <taxon>Fungi</taxon>
        <taxon>Dikarya</taxon>
        <taxon>Basidiomycota</taxon>
        <taxon>Agaricomycotina</taxon>
        <taxon>Tremellomycetes</taxon>
        <taxon>Tremellales</taxon>
        <taxon>Cuniculitremaceae</taxon>
        <taxon>Kockovaella</taxon>
    </lineage>
</organism>
<dbReference type="EMBL" id="NBSH01000013">
    <property type="protein sequence ID" value="ORX34819.1"/>
    <property type="molecule type" value="Genomic_DNA"/>
</dbReference>
<feature type="region of interest" description="Disordered" evidence="1">
    <location>
        <begin position="1"/>
        <end position="95"/>
    </location>
</feature>
<reference evidence="3 4" key="1">
    <citation type="submission" date="2017-03" db="EMBL/GenBank/DDBJ databases">
        <title>Widespread Adenine N6-methylation of Active Genes in Fungi.</title>
        <authorList>
            <consortium name="DOE Joint Genome Institute"/>
            <person name="Mondo S.J."/>
            <person name="Dannebaum R.O."/>
            <person name="Kuo R.C."/>
            <person name="Louie K.B."/>
            <person name="Bewick A.J."/>
            <person name="Labutti K."/>
            <person name="Haridas S."/>
            <person name="Kuo A."/>
            <person name="Salamov A."/>
            <person name="Ahrendt S.R."/>
            <person name="Lau R."/>
            <person name="Bowen B.P."/>
            <person name="Lipzen A."/>
            <person name="Sullivan W."/>
            <person name="Andreopoulos W.B."/>
            <person name="Clum A."/>
            <person name="Lindquist E."/>
            <person name="Daum C."/>
            <person name="Northen T.R."/>
            <person name="Ramamoorthy G."/>
            <person name="Schmitz R.J."/>
            <person name="Gryganskyi A."/>
            <person name="Culley D."/>
            <person name="Magnuson J."/>
            <person name="James T.Y."/>
            <person name="O'Malley M.A."/>
            <person name="Stajich J.E."/>
            <person name="Spatafora J.W."/>
            <person name="Visel A."/>
            <person name="Grigoriev I.V."/>
        </authorList>
    </citation>
    <scope>NUCLEOTIDE SEQUENCE [LARGE SCALE GENOMIC DNA]</scope>
    <source>
        <strain evidence="3 4">NRRL Y-17943</strain>
    </source>
</reference>
<dbReference type="GeneID" id="33558600"/>
<dbReference type="InterPro" id="IPR019446">
    <property type="entry name" value="BMT5-like"/>
</dbReference>
<sequence length="395" mass="43361">MPKLKSALANHQAHQARLNAQAKSSQVNHDKERSIKYGKSKKAKTKVGGGVGQKATTYGDTGQIGQMAGPSGSIHGINPTSLTKGKGKARAPTNPIDKDDTVLLLGEANFSFALSLVSSPHSHPPTLVCATSYDSEKTCYQKYPDAAGHVDKLRALGVNVGFDVDAGALEKSKSVVGKGRRWSRIIFNFPHVGAGITDQDRNILSNQHLLLRTFRSVAPFLSKGPSKFPLVNEQRMKKRKRTQAEDDVSDVEGTIEDVSENENENEDAHDDPSDGQEPSSLPRTTARTIPFTTPKKQGTILITVLNQPPYTLWNLSKLGTKPPPLCPGTTLPQPRYTLLRSFAFAPELWRGYEHRRTLGFKEGLSKRENMEIIGRKGEARTWEFALKADEGEEIN</sequence>
<accession>A0A1Y1U9W5</accession>
<feature type="compositionally biased region" description="Acidic residues" evidence="1">
    <location>
        <begin position="245"/>
        <end position="269"/>
    </location>
</feature>
<dbReference type="STRING" id="4999.A0A1Y1U9W5"/>
<feature type="compositionally biased region" description="Polar residues" evidence="1">
    <location>
        <begin position="276"/>
        <end position="292"/>
    </location>
</feature>
<dbReference type="PANTHER" id="PTHR11538">
    <property type="entry name" value="PHENYLALANYL-TRNA SYNTHETASE"/>
    <property type="match status" value="1"/>
</dbReference>
<evidence type="ECO:0000256" key="1">
    <source>
        <dbReference type="SAM" id="MobiDB-lite"/>
    </source>
</evidence>
<evidence type="ECO:0000313" key="3">
    <source>
        <dbReference type="EMBL" id="ORX34819.1"/>
    </source>
</evidence>
<name>A0A1Y1U9W5_9TREE</name>
<dbReference type="Pfam" id="PF10354">
    <property type="entry name" value="BMT5-like"/>
    <property type="match status" value="1"/>
</dbReference>
<evidence type="ECO:0000259" key="2">
    <source>
        <dbReference type="Pfam" id="PF10354"/>
    </source>
</evidence>
<dbReference type="Proteomes" id="UP000193218">
    <property type="component" value="Unassembled WGS sequence"/>
</dbReference>
<dbReference type="AlphaFoldDB" id="A0A1Y1U9W5"/>
<feature type="compositionally biased region" description="Basic residues" evidence="1">
    <location>
        <begin position="36"/>
        <end position="45"/>
    </location>
</feature>
<dbReference type="GO" id="GO:0005737">
    <property type="term" value="C:cytoplasm"/>
    <property type="evidence" value="ECO:0007669"/>
    <property type="project" value="TreeGrafter"/>
</dbReference>
<protein>
    <recommendedName>
        <fullName evidence="2">25S rRNA (uridine-N(3))-methyltransferase BMT5-like domain-containing protein</fullName>
    </recommendedName>
</protein>
<dbReference type="PANTHER" id="PTHR11538:SF26">
    <property type="entry name" value="FERREDOXIN-FOLD ANTICODON-BINDING DOMAIN-CONTAINING PROTEIN 1"/>
    <property type="match status" value="1"/>
</dbReference>
<evidence type="ECO:0000313" key="4">
    <source>
        <dbReference type="Proteomes" id="UP000193218"/>
    </source>
</evidence>
<dbReference type="GO" id="GO:0070475">
    <property type="term" value="P:rRNA base methylation"/>
    <property type="evidence" value="ECO:0007669"/>
    <property type="project" value="InterPro"/>
</dbReference>
<feature type="domain" description="25S rRNA (uridine-N(3))-methyltransferase BMT5-like" evidence="2">
    <location>
        <begin position="103"/>
        <end position="356"/>
    </location>
</feature>
<dbReference type="FunCoup" id="A0A1Y1U9W5">
    <property type="interactions" value="209"/>
</dbReference>
<feature type="region of interest" description="Disordered" evidence="1">
    <location>
        <begin position="233"/>
        <end position="292"/>
    </location>
</feature>
<dbReference type="RefSeq" id="XP_021869061.1">
    <property type="nucleotide sequence ID" value="XM_022016791.1"/>
</dbReference>
<keyword evidence="4" id="KW-1185">Reference proteome</keyword>
<dbReference type="GO" id="GO:0070042">
    <property type="term" value="F:rRNA (uridine-N3-)-methyltransferase activity"/>
    <property type="evidence" value="ECO:0007669"/>
    <property type="project" value="InterPro"/>
</dbReference>
<gene>
    <name evidence="3" type="ORF">BD324DRAFT_635163</name>
</gene>
<dbReference type="OrthoDB" id="273345at2759"/>